<feature type="domain" description="Plastid lipid-associated protein/fibrillin conserved" evidence="4">
    <location>
        <begin position="84"/>
        <end position="171"/>
    </location>
</feature>
<dbReference type="EnsemblProtists" id="EKX40211">
    <property type="protein sequence ID" value="EKX40211"/>
    <property type="gene ID" value="GUITHDRAFT_142934"/>
</dbReference>
<evidence type="ECO:0000256" key="2">
    <source>
        <dbReference type="ARBA" id="ARBA00022640"/>
    </source>
</evidence>
<dbReference type="Proteomes" id="UP000011087">
    <property type="component" value="Unassembled WGS sequence"/>
</dbReference>
<feature type="signal peptide" evidence="3">
    <location>
        <begin position="1"/>
        <end position="23"/>
    </location>
</feature>
<dbReference type="KEGG" id="gtt:GUITHDRAFT_142934"/>
<evidence type="ECO:0000313" key="5">
    <source>
        <dbReference type="EMBL" id="EKX40211.1"/>
    </source>
</evidence>
<dbReference type="InterPro" id="IPR006843">
    <property type="entry name" value="PAP/fibrillin_dom"/>
</dbReference>
<dbReference type="GO" id="GO:0009536">
    <property type="term" value="C:plastid"/>
    <property type="evidence" value="ECO:0007669"/>
    <property type="project" value="UniProtKB-SubCell"/>
</dbReference>
<reference evidence="6" key="3">
    <citation type="submission" date="2016-03" db="UniProtKB">
        <authorList>
            <consortium name="EnsemblProtists"/>
        </authorList>
    </citation>
    <scope>IDENTIFICATION</scope>
</reference>
<feature type="chain" id="PRO_5008770498" description="Plastid lipid-associated protein/fibrillin conserved domain-containing protein" evidence="3">
    <location>
        <begin position="24"/>
        <end position="262"/>
    </location>
</feature>
<accession>L1IVC4</accession>
<dbReference type="OrthoDB" id="10631272at2759"/>
<keyword evidence="3" id="KW-0732">Signal</keyword>
<name>L1IVC4_GUITC</name>
<keyword evidence="2" id="KW-0934">Plastid</keyword>
<dbReference type="HOGENOM" id="CLU_1063354_0_0_1"/>
<reference evidence="5 7" key="1">
    <citation type="journal article" date="2012" name="Nature">
        <title>Algal genomes reveal evolutionary mosaicism and the fate of nucleomorphs.</title>
        <authorList>
            <consortium name="DOE Joint Genome Institute"/>
            <person name="Curtis B.A."/>
            <person name="Tanifuji G."/>
            <person name="Burki F."/>
            <person name="Gruber A."/>
            <person name="Irimia M."/>
            <person name="Maruyama S."/>
            <person name="Arias M.C."/>
            <person name="Ball S.G."/>
            <person name="Gile G.H."/>
            <person name="Hirakawa Y."/>
            <person name="Hopkins J.F."/>
            <person name="Kuo A."/>
            <person name="Rensing S.A."/>
            <person name="Schmutz J."/>
            <person name="Symeonidi A."/>
            <person name="Elias M."/>
            <person name="Eveleigh R.J."/>
            <person name="Herman E.K."/>
            <person name="Klute M.J."/>
            <person name="Nakayama T."/>
            <person name="Obornik M."/>
            <person name="Reyes-Prieto A."/>
            <person name="Armbrust E.V."/>
            <person name="Aves S.J."/>
            <person name="Beiko R.G."/>
            <person name="Coutinho P."/>
            <person name="Dacks J.B."/>
            <person name="Durnford D.G."/>
            <person name="Fast N.M."/>
            <person name="Green B.R."/>
            <person name="Grisdale C.J."/>
            <person name="Hempel F."/>
            <person name="Henrissat B."/>
            <person name="Hoppner M.P."/>
            <person name="Ishida K."/>
            <person name="Kim E."/>
            <person name="Koreny L."/>
            <person name="Kroth P.G."/>
            <person name="Liu Y."/>
            <person name="Malik S.B."/>
            <person name="Maier U.G."/>
            <person name="McRose D."/>
            <person name="Mock T."/>
            <person name="Neilson J.A."/>
            <person name="Onodera N.T."/>
            <person name="Poole A.M."/>
            <person name="Pritham E.J."/>
            <person name="Richards T.A."/>
            <person name="Rocap G."/>
            <person name="Roy S.W."/>
            <person name="Sarai C."/>
            <person name="Schaack S."/>
            <person name="Shirato S."/>
            <person name="Slamovits C.H."/>
            <person name="Spencer D.F."/>
            <person name="Suzuki S."/>
            <person name="Worden A.Z."/>
            <person name="Zauner S."/>
            <person name="Barry K."/>
            <person name="Bell C."/>
            <person name="Bharti A.K."/>
            <person name="Crow J.A."/>
            <person name="Grimwood J."/>
            <person name="Kramer R."/>
            <person name="Lindquist E."/>
            <person name="Lucas S."/>
            <person name="Salamov A."/>
            <person name="McFadden G.I."/>
            <person name="Lane C.E."/>
            <person name="Keeling P.J."/>
            <person name="Gray M.W."/>
            <person name="Grigoriev I.V."/>
            <person name="Archibald J.M."/>
        </authorList>
    </citation>
    <scope>NUCLEOTIDE SEQUENCE</scope>
    <source>
        <strain evidence="5 7">CCMP2712</strain>
    </source>
</reference>
<dbReference type="AlphaFoldDB" id="L1IVC4"/>
<dbReference type="PaxDb" id="55529-EKX40211"/>
<dbReference type="RefSeq" id="XP_005827191.1">
    <property type="nucleotide sequence ID" value="XM_005827134.1"/>
</dbReference>
<evidence type="ECO:0000256" key="1">
    <source>
        <dbReference type="ARBA" id="ARBA00004474"/>
    </source>
</evidence>
<gene>
    <name evidence="5" type="ORF">GUITHDRAFT_142934</name>
</gene>
<reference evidence="7" key="2">
    <citation type="submission" date="2012-11" db="EMBL/GenBank/DDBJ databases">
        <authorList>
            <person name="Kuo A."/>
            <person name="Curtis B.A."/>
            <person name="Tanifuji G."/>
            <person name="Burki F."/>
            <person name="Gruber A."/>
            <person name="Irimia M."/>
            <person name="Maruyama S."/>
            <person name="Arias M.C."/>
            <person name="Ball S.G."/>
            <person name="Gile G.H."/>
            <person name="Hirakawa Y."/>
            <person name="Hopkins J.F."/>
            <person name="Rensing S.A."/>
            <person name="Schmutz J."/>
            <person name="Symeonidi A."/>
            <person name="Elias M."/>
            <person name="Eveleigh R.J."/>
            <person name="Herman E.K."/>
            <person name="Klute M.J."/>
            <person name="Nakayama T."/>
            <person name="Obornik M."/>
            <person name="Reyes-Prieto A."/>
            <person name="Armbrust E.V."/>
            <person name="Aves S.J."/>
            <person name="Beiko R.G."/>
            <person name="Coutinho P."/>
            <person name="Dacks J.B."/>
            <person name="Durnford D.G."/>
            <person name="Fast N.M."/>
            <person name="Green B.R."/>
            <person name="Grisdale C."/>
            <person name="Hempe F."/>
            <person name="Henrissat B."/>
            <person name="Hoppner M.P."/>
            <person name="Ishida K.-I."/>
            <person name="Kim E."/>
            <person name="Koreny L."/>
            <person name="Kroth P.G."/>
            <person name="Liu Y."/>
            <person name="Malik S.-B."/>
            <person name="Maier U.G."/>
            <person name="McRose D."/>
            <person name="Mock T."/>
            <person name="Neilson J.A."/>
            <person name="Onodera N.T."/>
            <person name="Poole A.M."/>
            <person name="Pritham E.J."/>
            <person name="Richards T.A."/>
            <person name="Rocap G."/>
            <person name="Roy S.W."/>
            <person name="Sarai C."/>
            <person name="Schaack S."/>
            <person name="Shirato S."/>
            <person name="Slamovits C.H."/>
            <person name="Spencer D.F."/>
            <person name="Suzuki S."/>
            <person name="Worden A.Z."/>
            <person name="Zauner S."/>
            <person name="Barry K."/>
            <person name="Bell C."/>
            <person name="Bharti A.K."/>
            <person name="Crow J.A."/>
            <person name="Grimwood J."/>
            <person name="Kramer R."/>
            <person name="Lindquist E."/>
            <person name="Lucas S."/>
            <person name="Salamov A."/>
            <person name="McFadden G.I."/>
            <person name="Lane C.E."/>
            <person name="Keeling P.J."/>
            <person name="Gray M.W."/>
            <person name="Grigoriev I.V."/>
            <person name="Archibald J.M."/>
        </authorList>
    </citation>
    <scope>NUCLEOTIDE SEQUENCE</scope>
    <source>
        <strain evidence="7">CCMP2712</strain>
    </source>
</reference>
<dbReference type="EMBL" id="JH993033">
    <property type="protein sequence ID" value="EKX40211.1"/>
    <property type="molecule type" value="Genomic_DNA"/>
</dbReference>
<comment type="subcellular location">
    <subcellularLocation>
        <location evidence="1">Plastid</location>
    </subcellularLocation>
</comment>
<proteinExistence type="predicted"/>
<evidence type="ECO:0000259" key="4">
    <source>
        <dbReference type="Pfam" id="PF04755"/>
    </source>
</evidence>
<dbReference type="Pfam" id="PF04755">
    <property type="entry name" value="PAP_fibrillin"/>
    <property type="match status" value="1"/>
</dbReference>
<keyword evidence="7" id="KW-1185">Reference proteome</keyword>
<dbReference type="GeneID" id="17297020"/>
<evidence type="ECO:0000313" key="7">
    <source>
        <dbReference type="Proteomes" id="UP000011087"/>
    </source>
</evidence>
<protein>
    <recommendedName>
        <fullName evidence="4">Plastid lipid-associated protein/fibrillin conserved domain-containing protein</fullName>
    </recommendedName>
</protein>
<sequence length="262" mass="28742">MRSMAEGMLVMALVMAMQGSVSTFSVLPNYGNMRSSQRGEQISTCQTRTALEKLIRQRSTLSLEAKKKRDGEVEVSSKRKEKQLIADIQDLVGQAGIGFDASKQDVERMDSMLSELEEFNAVESPTRSAKLWGRWELAFTNSPAMVKNRGLTGFGNFPFMKFKSITQTLSSTGVAETEEVLLMPVTGAPVTSVLQGNITVVNQQVFEQSYENVNLASVLKAQSQIVGSGVFFSLTAKLFLPSRTSLKVGRPSRLVSILSSRP</sequence>
<organism evidence="5">
    <name type="scientific">Guillardia theta (strain CCMP2712)</name>
    <name type="common">Cryptophyte</name>
    <dbReference type="NCBI Taxonomy" id="905079"/>
    <lineage>
        <taxon>Eukaryota</taxon>
        <taxon>Cryptophyceae</taxon>
        <taxon>Pyrenomonadales</taxon>
        <taxon>Geminigeraceae</taxon>
        <taxon>Guillardia</taxon>
    </lineage>
</organism>
<evidence type="ECO:0000256" key="3">
    <source>
        <dbReference type="SAM" id="SignalP"/>
    </source>
</evidence>
<evidence type="ECO:0000313" key="6">
    <source>
        <dbReference type="EnsemblProtists" id="EKX40211"/>
    </source>
</evidence>